<organism evidence="1 2">
    <name type="scientific">Eleutherodactylus coqui</name>
    <name type="common">Puerto Rican coqui</name>
    <dbReference type="NCBI Taxonomy" id="57060"/>
    <lineage>
        <taxon>Eukaryota</taxon>
        <taxon>Metazoa</taxon>
        <taxon>Chordata</taxon>
        <taxon>Craniata</taxon>
        <taxon>Vertebrata</taxon>
        <taxon>Euteleostomi</taxon>
        <taxon>Amphibia</taxon>
        <taxon>Batrachia</taxon>
        <taxon>Anura</taxon>
        <taxon>Neobatrachia</taxon>
        <taxon>Hyloidea</taxon>
        <taxon>Eleutherodactylidae</taxon>
        <taxon>Eleutherodactylinae</taxon>
        <taxon>Eleutherodactylus</taxon>
        <taxon>Eleutherodactylus</taxon>
    </lineage>
</organism>
<dbReference type="AlphaFoldDB" id="A0A8J6E825"/>
<evidence type="ECO:0000313" key="2">
    <source>
        <dbReference type="Proteomes" id="UP000770717"/>
    </source>
</evidence>
<name>A0A8J6E825_ELECQ</name>
<sequence>MLDSSKLHCLKIVSAYKLINAGNNMQPWCTPFPIRNHSVLLLEALTVASWFAYKDCMSRPRCPGTTL</sequence>
<dbReference type="Proteomes" id="UP000770717">
    <property type="component" value="Unassembled WGS sequence"/>
</dbReference>
<reference evidence="1" key="1">
    <citation type="thesis" date="2020" institute="ProQuest LLC" country="789 East Eisenhower Parkway, Ann Arbor, MI, USA">
        <title>Comparative Genomics and Chromosome Evolution.</title>
        <authorList>
            <person name="Mudd A.B."/>
        </authorList>
    </citation>
    <scope>NUCLEOTIDE SEQUENCE</scope>
    <source>
        <strain evidence="1">HN-11 Male</strain>
        <tissue evidence="1">Kidney and liver</tissue>
    </source>
</reference>
<accession>A0A8J6E825</accession>
<evidence type="ECO:0000313" key="1">
    <source>
        <dbReference type="EMBL" id="KAG9466570.1"/>
    </source>
</evidence>
<protein>
    <submittedName>
        <fullName evidence="1">Uncharacterized protein</fullName>
    </submittedName>
</protein>
<comment type="caution">
    <text evidence="1">The sequence shown here is derived from an EMBL/GenBank/DDBJ whole genome shotgun (WGS) entry which is preliminary data.</text>
</comment>
<gene>
    <name evidence="1" type="ORF">GDO78_016400</name>
</gene>
<keyword evidence="2" id="KW-1185">Reference proteome</keyword>
<dbReference type="EMBL" id="WNTK01001970">
    <property type="protein sequence ID" value="KAG9466570.1"/>
    <property type="molecule type" value="Genomic_DNA"/>
</dbReference>
<proteinExistence type="predicted"/>